<dbReference type="InterPro" id="IPR001314">
    <property type="entry name" value="Peptidase_S1A"/>
</dbReference>
<comment type="caution">
    <text evidence="6">The sequence shown here is derived from an EMBL/GenBank/DDBJ whole genome shotgun (WGS) entry which is preliminary data.</text>
</comment>
<name>A0A814I0R4_9BILA</name>
<dbReference type="EMBL" id="CAJOBB010002974">
    <property type="protein sequence ID" value="CAF4012045.1"/>
    <property type="molecule type" value="Genomic_DNA"/>
</dbReference>
<dbReference type="GO" id="GO:0004252">
    <property type="term" value="F:serine-type endopeptidase activity"/>
    <property type="evidence" value="ECO:0007669"/>
    <property type="project" value="InterPro"/>
</dbReference>
<keyword evidence="3" id="KW-0645">Protease</keyword>
<keyword evidence="4" id="KW-0472">Membrane</keyword>
<dbReference type="SMART" id="SM00020">
    <property type="entry name" value="Tryp_SPc"/>
    <property type="match status" value="1"/>
</dbReference>
<evidence type="ECO:0000256" key="2">
    <source>
        <dbReference type="ARBA" id="ARBA00024195"/>
    </source>
</evidence>
<dbReference type="InterPro" id="IPR051487">
    <property type="entry name" value="Ser/Thr_Proteases_Immune/Dev"/>
</dbReference>
<dbReference type="AlphaFoldDB" id="A0A814I0R4"/>
<dbReference type="InterPro" id="IPR009003">
    <property type="entry name" value="Peptidase_S1_PA"/>
</dbReference>
<sequence length="356" mass="39502">MRTIDQNDYIRNSTRSYSPYEPEKNVKKIKRTAIILLIIALILVITLVVSIALVFTIGLRAAQKTSNIESSTSTILSGNSLYEPCRCGCPSIQPLFSDGTSLTSRIVNGETSRAHSWPWQVLLVVIDRNQTPIAYCGGSIITNRHILTAAHCVHQHYPPFIFIFPGQHTLNFSISLKAGYLVNNIYIHEGYNVLLHNDLAIITIEEPLRFDSSIHPICLATLNSPPLQSGEELIATGWGRISGAPNTAIRPSYLQQVKLAYVPTLHPNCSGLFPPELSAHPGQMCVGKPGYNVCQGDSGGPLVRRMRIPNTENFYWEQVGVTSATKDCGWNSTYPDIFINIPYYYDWIAATVKRAV</sequence>
<dbReference type="PRINTS" id="PR00722">
    <property type="entry name" value="CHYMOTRYPSIN"/>
</dbReference>
<feature type="domain" description="Peptidase S1" evidence="5">
    <location>
        <begin position="106"/>
        <end position="353"/>
    </location>
</feature>
<dbReference type="Gene3D" id="2.40.10.10">
    <property type="entry name" value="Trypsin-like serine proteases"/>
    <property type="match status" value="1"/>
</dbReference>
<feature type="transmembrane region" description="Helical" evidence="4">
    <location>
        <begin position="34"/>
        <end position="59"/>
    </location>
</feature>
<protein>
    <recommendedName>
        <fullName evidence="5">Peptidase S1 domain-containing protein</fullName>
    </recommendedName>
</protein>
<dbReference type="Proteomes" id="UP000663860">
    <property type="component" value="Unassembled WGS sequence"/>
</dbReference>
<evidence type="ECO:0000256" key="4">
    <source>
        <dbReference type="SAM" id="Phobius"/>
    </source>
</evidence>
<dbReference type="PROSITE" id="PS00134">
    <property type="entry name" value="TRYPSIN_HIS"/>
    <property type="match status" value="1"/>
</dbReference>
<reference evidence="6" key="1">
    <citation type="submission" date="2021-02" db="EMBL/GenBank/DDBJ databases">
        <authorList>
            <person name="Nowell W R."/>
        </authorList>
    </citation>
    <scope>NUCLEOTIDE SEQUENCE</scope>
</reference>
<keyword evidence="1" id="KW-1015">Disulfide bond</keyword>
<dbReference type="PROSITE" id="PS00135">
    <property type="entry name" value="TRYPSIN_SER"/>
    <property type="match status" value="1"/>
</dbReference>
<dbReference type="Pfam" id="PF00089">
    <property type="entry name" value="Trypsin"/>
    <property type="match status" value="1"/>
</dbReference>
<dbReference type="FunFam" id="2.40.10.10:FF:000068">
    <property type="entry name" value="transmembrane protease serine 2"/>
    <property type="match status" value="1"/>
</dbReference>
<dbReference type="CDD" id="cd00190">
    <property type="entry name" value="Tryp_SPc"/>
    <property type="match status" value="1"/>
</dbReference>
<organism evidence="6 8">
    <name type="scientific">Adineta steineri</name>
    <dbReference type="NCBI Taxonomy" id="433720"/>
    <lineage>
        <taxon>Eukaryota</taxon>
        <taxon>Metazoa</taxon>
        <taxon>Spiralia</taxon>
        <taxon>Gnathifera</taxon>
        <taxon>Rotifera</taxon>
        <taxon>Eurotatoria</taxon>
        <taxon>Bdelloidea</taxon>
        <taxon>Adinetida</taxon>
        <taxon>Adinetidae</taxon>
        <taxon>Adineta</taxon>
    </lineage>
</organism>
<evidence type="ECO:0000313" key="6">
    <source>
        <dbReference type="EMBL" id="CAF1017231.1"/>
    </source>
</evidence>
<proteinExistence type="inferred from homology"/>
<keyword evidence="4" id="KW-1133">Transmembrane helix</keyword>
<dbReference type="SUPFAM" id="SSF50494">
    <property type="entry name" value="Trypsin-like serine proteases"/>
    <property type="match status" value="1"/>
</dbReference>
<dbReference type="PROSITE" id="PS50240">
    <property type="entry name" value="TRYPSIN_DOM"/>
    <property type="match status" value="1"/>
</dbReference>
<keyword evidence="3" id="KW-0378">Hydrolase</keyword>
<keyword evidence="4" id="KW-0812">Transmembrane</keyword>
<dbReference type="Proteomes" id="UP000663868">
    <property type="component" value="Unassembled WGS sequence"/>
</dbReference>
<comment type="similarity">
    <text evidence="2">Belongs to the peptidase S1 family. CLIP subfamily.</text>
</comment>
<dbReference type="InterPro" id="IPR001254">
    <property type="entry name" value="Trypsin_dom"/>
</dbReference>
<evidence type="ECO:0000313" key="7">
    <source>
        <dbReference type="EMBL" id="CAF4012045.1"/>
    </source>
</evidence>
<dbReference type="GO" id="GO:0006508">
    <property type="term" value="P:proteolysis"/>
    <property type="evidence" value="ECO:0007669"/>
    <property type="project" value="UniProtKB-KW"/>
</dbReference>
<dbReference type="PANTHER" id="PTHR24256">
    <property type="entry name" value="TRYPTASE-RELATED"/>
    <property type="match status" value="1"/>
</dbReference>
<dbReference type="EMBL" id="CAJNOE010000179">
    <property type="protein sequence ID" value="CAF1017231.1"/>
    <property type="molecule type" value="Genomic_DNA"/>
</dbReference>
<accession>A0A814I0R4</accession>
<dbReference type="InterPro" id="IPR043504">
    <property type="entry name" value="Peptidase_S1_PA_chymotrypsin"/>
</dbReference>
<gene>
    <name evidence="6" type="ORF">IZO911_LOCUS18516</name>
    <name evidence="7" type="ORF">KXQ929_LOCUS29137</name>
</gene>
<dbReference type="InterPro" id="IPR033116">
    <property type="entry name" value="TRYPSIN_SER"/>
</dbReference>
<evidence type="ECO:0000256" key="3">
    <source>
        <dbReference type="RuleBase" id="RU363034"/>
    </source>
</evidence>
<evidence type="ECO:0000313" key="8">
    <source>
        <dbReference type="Proteomes" id="UP000663860"/>
    </source>
</evidence>
<evidence type="ECO:0000256" key="1">
    <source>
        <dbReference type="ARBA" id="ARBA00023157"/>
    </source>
</evidence>
<dbReference type="InterPro" id="IPR018114">
    <property type="entry name" value="TRYPSIN_HIS"/>
</dbReference>
<keyword evidence="3" id="KW-0720">Serine protease</keyword>
<evidence type="ECO:0000259" key="5">
    <source>
        <dbReference type="PROSITE" id="PS50240"/>
    </source>
</evidence>